<keyword evidence="1" id="KW-1277">Toxin-antitoxin system</keyword>
<dbReference type="Gene3D" id="3.30.2310.20">
    <property type="entry name" value="RelE-like"/>
    <property type="match status" value="1"/>
</dbReference>
<organism evidence="2 3">
    <name type="scientific">Jiella avicenniae</name>
    <dbReference type="NCBI Taxonomy" id="2907202"/>
    <lineage>
        <taxon>Bacteria</taxon>
        <taxon>Pseudomonadati</taxon>
        <taxon>Pseudomonadota</taxon>
        <taxon>Alphaproteobacteria</taxon>
        <taxon>Hyphomicrobiales</taxon>
        <taxon>Aurantimonadaceae</taxon>
        <taxon>Jiella</taxon>
    </lineage>
</organism>
<dbReference type="InterPro" id="IPR007712">
    <property type="entry name" value="RelE/ParE_toxin"/>
</dbReference>
<dbReference type="AlphaFoldDB" id="A0A9X1P2M6"/>
<evidence type="ECO:0000313" key="3">
    <source>
        <dbReference type="Proteomes" id="UP001139035"/>
    </source>
</evidence>
<name>A0A9X1P2M6_9HYPH</name>
<evidence type="ECO:0000313" key="2">
    <source>
        <dbReference type="EMBL" id="MCE7028218.1"/>
    </source>
</evidence>
<gene>
    <name evidence="2" type="ORF">LZD57_09475</name>
</gene>
<proteinExistence type="predicted"/>
<dbReference type="RefSeq" id="WP_233719378.1">
    <property type="nucleotide sequence ID" value="NZ_JAJUWU010000008.1"/>
</dbReference>
<comment type="caution">
    <text evidence="2">The sequence shown here is derived from an EMBL/GenBank/DDBJ whole genome shotgun (WGS) entry which is preliminary data.</text>
</comment>
<dbReference type="InterPro" id="IPR035093">
    <property type="entry name" value="RelE/ParE_toxin_dom_sf"/>
</dbReference>
<reference evidence="2" key="1">
    <citation type="submission" date="2022-01" db="EMBL/GenBank/DDBJ databases">
        <title>Jiella avicenniae sp. nov., a novel endophytic bacterium isolated from bark of Avicennia marina.</title>
        <authorList>
            <person name="Tuo L."/>
        </authorList>
    </citation>
    <scope>NUCLEOTIDE SEQUENCE</scope>
    <source>
        <strain evidence="2">CBK1P-4</strain>
    </source>
</reference>
<keyword evidence="3" id="KW-1185">Reference proteome</keyword>
<dbReference type="Pfam" id="PF05016">
    <property type="entry name" value="ParE_toxin"/>
    <property type="match status" value="1"/>
</dbReference>
<protein>
    <submittedName>
        <fullName evidence="2">Type II toxin-antitoxin system RelE/ParE family toxin</fullName>
    </submittedName>
</protein>
<sequence>MRALIFSPEATEHLGTIESYITSRSSVETAANFVNSIIAYCEGLPQFPERGRARNDLRPGLRLVGFRRRVTIAFSVDPEMVIILGVYWGGRDVEYWLGDR</sequence>
<dbReference type="Proteomes" id="UP001139035">
    <property type="component" value="Unassembled WGS sequence"/>
</dbReference>
<dbReference type="EMBL" id="JAJUWU010000008">
    <property type="protein sequence ID" value="MCE7028218.1"/>
    <property type="molecule type" value="Genomic_DNA"/>
</dbReference>
<accession>A0A9X1P2M6</accession>
<evidence type="ECO:0000256" key="1">
    <source>
        <dbReference type="ARBA" id="ARBA00022649"/>
    </source>
</evidence>